<evidence type="ECO:0000313" key="1">
    <source>
        <dbReference type="EMBL" id="OQD51698.1"/>
    </source>
</evidence>
<comment type="caution">
    <text evidence="1">The sequence shown here is derived from an EMBL/GenBank/DDBJ whole genome shotgun (WGS) entry which is preliminary data.</text>
</comment>
<reference evidence="2" key="1">
    <citation type="submission" date="2016-11" db="EMBL/GenBank/DDBJ databases">
        <authorList>
            <person name="Schniete J.K."/>
            <person name="Salih T."/>
            <person name="Algora Gallardo L."/>
            <person name="Martinez Fernandez S."/>
            <person name="Herron P.R."/>
        </authorList>
    </citation>
    <scope>NUCLEOTIDE SEQUENCE [LARGE SCALE GENOMIC DNA]</scope>
    <source>
        <strain evidence="2">DSM 41896</strain>
    </source>
</reference>
<dbReference type="Proteomes" id="UP000184286">
    <property type="component" value="Unassembled WGS sequence"/>
</dbReference>
<proteinExistence type="predicted"/>
<organism evidence="1 2">
    <name type="scientific">Streptomyces phaeoluteigriseus</name>
    <dbReference type="NCBI Taxonomy" id="114686"/>
    <lineage>
        <taxon>Bacteria</taxon>
        <taxon>Bacillati</taxon>
        <taxon>Actinomycetota</taxon>
        <taxon>Actinomycetes</taxon>
        <taxon>Kitasatosporales</taxon>
        <taxon>Streptomycetaceae</taxon>
        <taxon>Streptomyces</taxon>
        <taxon>Streptomyces aurantiacus group</taxon>
    </lineage>
</organism>
<protein>
    <submittedName>
        <fullName evidence="1">Uncharacterized protein</fullName>
    </submittedName>
</protein>
<sequence length="77" mass="8113">MLAVAERVRSRALGEVEIVWHAPVDPASCDGNCALHEIACGEPGISAPGGNRELPADLAESGQRWCTACRDAVRQTA</sequence>
<dbReference type="EMBL" id="MPOH02000065">
    <property type="protein sequence ID" value="OQD51698.1"/>
    <property type="molecule type" value="Genomic_DNA"/>
</dbReference>
<accession>A0A1V6MH57</accession>
<evidence type="ECO:0000313" key="2">
    <source>
        <dbReference type="Proteomes" id="UP000184286"/>
    </source>
</evidence>
<reference evidence="1 2" key="2">
    <citation type="submission" date="2017-02" db="EMBL/GenBank/DDBJ databases">
        <title>Draft genome sequence of Streptomyces phaeoluteigriseus type strain DSM41896.</title>
        <authorList>
            <person name="Salih T.S."/>
            <person name="Algora Gallardo L."/>
            <person name="Melo Santos T."/>
            <person name="Filgueira Martinez S."/>
            <person name="Herron P.R."/>
        </authorList>
    </citation>
    <scope>NUCLEOTIDE SEQUENCE [LARGE SCALE GENOMIC DNA]</scope>
    <source>
        <strain evidence="1 2">DSM 41896</strain>
    </source>
</reference>
<dbReference type="AlphaFoldDB" id="A0A1V6MH57"/>
<dbReference type="STRING" id="114686.BM536_038610"/>
<gene>
    <name evidence="1" type="ORF">BM536_038610</name>
</gene>
<dbReference type="OrthoDB" id="4268113at2"/>
<name>A0A1V6MH57_9ACTN</name>
<dbReference type="RefSeq" id="WP_073498806.1">
    <property type="nucleotide sequence ID" value="NZ_MPOH02000065.1"/>
</dbReference>